<gene>
    <name evidence="8" type="ORF">CF165_13165</name>
</gene>
<dbReference type="GO" id="GO:0043190">
    <property type="term" value="C:ATP-binding cassette (ABC) transporter complex"/>
    <property type="evidence" value="ECO:0007669"/>
    <property type="project" value="InterPro"/>
</dbReference>
<sequence length="275" mass="28874">MMTSTAAVAGVPVPAEPDLVGKPAGFVRDLVSVSGRSLRQVLREPETLVPPMLIPLFFFTVFVGALEKVGNIGGTADFRAFQFPVAIVIASTGTTRATSLVNDINNGYFDRLLIAPTNRLSLLLGLMVADLVTVVMLCVPTVILGFILGVGFASGPLGVVVFIAIAALWGLAFAGLPYAIALRSGNATVVAQSSLLFFPFVFLTTTLMPLDRLSGWLSAAAHVNPVTYLLDALRSLLTDGWNAEKLLVGVGVVCAVAAVTFSIALLALRSRVSRS</sequence>
<dbReference type="OrthoDB" id="9255971at2"/>
<evidence type="ECO:0000256" key="3">
    <source>
        <dbReference type="ARBA" id="ARBA00022989"/>
    </source>
</evidence>
<reference evidence="9" key="1">
    <citation type="submission" date="2017-07" db="EMBL/GenBank/DDBJ databases">
        <title>Comparative genome mining reveals phylogenetic distribution patterns of secondary metabolites in Amycolatopsis.</title>
        <authorList>
            <person name="Adamek M."/>
            <person name="Alanjary M."/>
            <person name="Sales-Ortells H."/>
            <person name="Goodfellow M."/>
            <person name="Bull A.T."/>
            <person name="Kalinowski J."/>
            <person name="Ziemert N."/>
        </authorList>
    </citation>
    <scope>NUCLEOTIDE SEQUENCE [LARGE SCALE GENOMIC DNA]</scope>
    <source>
        <strain evidence="9">H5</strain>
    </source>
</reference>
<keyword evidence="9" id="KW-1185">Reference proteome</keyword>
<dbReference type="PANTHER" id="PTHR43229">
    <property type="entry name" value="NODULATION PROTEIN J"/>
    <property type="match status" value="1"/>
</dbReference>
<keyword evidence="2 6" id="KW-0812">Transmembrane</keyword>
<protein>
    <recommendedName>
        <fullName evidence="6">Transport permease protein</fullName>
    </recommendedName>
</protein>
<dbReference type="InterPro" id="IPR051784">
    <property type="entry name" value="Nod_factor_ABC_transporter"/>
</dbReference>
<dbReference type="InterPro" id="IPR047817">
    <property type="entry name" value="ABC2_TM_bact-type"/>
</dbReference>
<dbReference type="Proteomes" id="UP000215199">
    <property type="component" value="Unassembled WGS sequence"/>
</dbReference>
<feature type="transmembrane region" description="Helical" evidence="6">
    <location>
        <begin position="159"/>
        <end position="180"/>
    </location>
</feature>
<accession>A0A229TB19</accession>
<comment type="subcellular location">
    <subcellularLocation>
        <location evidence="6">Cell membrane</location>
        <topology evidence="6">Multi-pass membrane protein</topology>
    </subcellularLocation>
    <subcellularLocation>
        <location evidence="1">Membrane</location>
        <topology evidence="1">Multi-pass membrane protein</topology>
    </subcellularLocation>
</comment>
<keyword evidence="3 6" id="KW-1133">Transmembrane helix</keyword>
<feature type="transmembrane region" description="Helical" evidence="6">
    <location>
        <begin position="48"/>
        <end position="66"/>
    </location>
</feature>
<evidence type="ECO:0000313" key="9">
    <source>
        <dbReference type="Proteomes" id="UP000215199"/>
    </source>
</evidence>
<feature type="transmembrane region" description="Helical" evidence="6">
    <location>
        <begin position="246"/>
        <end position="268"/>
    </location>
</feature>
<dbReference type="EMBL" id="NMUL01000010">
    <property type="protein sequence ID" value="OXM68455.1"/>
    <property type="molecule type" value="Genomic_DNA"/>
</dbReference>
<evidence type="ECO:0000256" key="2">
    <source>
        <dbReference type="ARBA" id="ARBA00022692"/>
    </source>
</evidence>
<organism evidence="8 9">
    <name type="scientific">Amycolatopsis vastitatis</name>
    <dbReference type="NCBI Taxonomy" id="1905142"/>
    <lineage>
        <taxon>Bacteria</taxon>
        <taxon>Bacillati</taxon>
        <taxon>Actinomycetota</taxon>
        <taxon>Actinomycetes</taxon>
        <taxon>Pseudonocardiales</taxon>
        <taxon>Pseudonocardiaceae</taxon>
        <taxon>Amycolatopsis</taxon>
    </lineage>
</organism>
<comment type="similarity">
    <text evidence="6">Belongs to the ABC-2 integral membrane protein family.</text>
</comment>
<evidence type="ECO:0000256" key="1">
    <source>
        <dbReference type="ARBA" id="ARBA00004141"/>
    </source>
</evidence>
<dbReference type="PROSITE" id="PS51012">
    <property type="entry name" value="ABC_TM2"/>
    <property type="match status" value="1"/>
</dbReference>
<evidence type="ECO:0000259" key="7">
    <source>
        <dbReference type="PROSITE" id="PS51012"/>
    </source>
</evidence>
<dbReference type="Pfam" id="PF01061">
    <property type="entry name" value="ABC2_membrane"/>
    <property type="match status" value="1"/>
</dbReference>
<dbReference type="InterPro" id="IPR000412">
    <property type="entry name" value="ABC_2_transport"/>
</dbReference>
<evidence type="ECO:0000313" key="8">
    <source>
        <dbReference type="EMBL" id="OXM68455.1"/>
    </source>
</evidence>
<dbReference type="GO" id="GO:0046677">
    <property type="term" value="P:response to antibiotic"/>
    <property type="evidence" value="ECO:0007669"/>
    <property type="project" value="UniProtKB-KW"/>
</dbReference>
<dbReference type="PIRSF" id="PIRSF006648">
    <property type="entry name" value="DrrB"/>
    <property type="match status" value="1"/>
</dbReference>
<dbReference type="AlphaFoldDB" id="A0A229TB19"/>
<feature type="transmembrane region" description="Helical" evidence="6">
    <location>
        <begin position="187"/>
        <end position="208"/>
    </location>
</feature>
<feature type="transmembrane region" description="Helical" evidence="6">
    <location>
        <begin position="120"/>
        <end position="153"/>
    </location>
</feature>
<feature type="domain" description="ABC transmembrane type-2" evidence="7">
    <location>
        <begin position="42"/>
        <end position="271"/>
    </location>
</feature>
<dbReference type="PANTHER" id="PTHR43229:SF3">
    <property type="entry name" value="ABC-TYPE MULTIDRUG TRANSPORT SYSTEM, PERMEASE COMPONENT"/>
    <property type="match status" value="1"/>
</dbReference>
<comment type="caution">
    <text evidence="6">Lacks conserved residue(s) required for the propagation of feature annotation.</text>
</comment>
<keyword evidence="5" id="KW-0046">Antibiotic resistance</keyword>
<dbReference type="InterPro" id="IPR013525">
    <property type="entry name" value="ABC2_TM"/>
</dbReference>
<evidence type="ECO:0000256" key="6">
    <source>
        <dbReference type="RuleBase" id="RU361157"/>
    </source>
</evidence>
<name>A0A229TB19_9PSEU</name>
<dbReference type="GO" id="GO:0140359">
    <property type="term" value="F:ABC-type transporter activity"/>
    <property type="evidence" value="ECO:0007669"/>
    <property type="project" value="InterPro"/>
</dbReference>
<comment type="caution">
    <text evidence="8">The sequence shown here is derived from an EMBL/GenBank/DDBJ whole genome shotgun (WGS) entry which is preliminary data.</text>
</comment>
<keyword evidence="6" id="KW-0813">Transport</keyword>
<keyword evidence="6" id="KW-1003">Cell membrane</keyword>
<proteinExistence type="inferred from homology"/>
<evidence type="ECO:0000256" key="5">
    <source>
        <dbReference type="ARBA" id="ARBA00023251"/>
    </source>
</evidence>
<evidence type="ECO:0000256" key="4">
    <source>
        <dbReference type="ARBA" id="ARBA00023136"/>
    </source>
</evidence>
<keyword evidence="4 6" id="KW-0472">Membrane</keyword>